<dbReference type="PANTHER" id="PTHR47284:SF3">
    <property type="entry name" value="FATTY-ACID-BINDING PROTEIN 2"/>
    <property type="match status" value="1"/>
</dbReference>
<evidence type="ECO:0000313" key="3">
    <source>
        <dbReference type="EMBL" id="KAK4600464.1"/>
    </source>
</evidence>
<dbReference type="SUPFAM" id="SSF54626">
    <property type="entry name" value="Chalcone isomerase"/>
    <property type="match status" value="1"/>
</dbReference>
<sequence length="406" mass="45222">MKNSWLFFIDLDRGSPDIFPIEPIVLHNFGGHLSSQISLFVDNSIRQSRNLYVPGSLALQEALKCMSKLAGALLFWCSSTSTSNIAQDIAGRMHGSEPSNCTSSAHVKNVTSSRHDLAGYHFRFRSKGKSGTPVIFGKITSFMMKFLFQEAKRIQSYPLLSLAAAFVPPFNNLSSEVLAVPMESTDLQVHGGIDQRPCKVENQRCMDLSFPDLNLTRHAVEPRTGIEFPMILDNILTGEKNSSLSSEVLVGTGSRTMKIIKIKSLKVYAFGFYIHPYSVCEKLGPKYASISVDELNKCHDFYQDLLREDINMTVRLVVNCNGMKINTVKDAFEKSLRARLVKGTTIDFRQTSDGQLITEIGGNLIGAVHSKDLCRAFFDMYIGDVPVSEQTKEEIGKNVANLIRRC</sequence>
<organism evidence="3 4">
    <name type="scientific">Quercus rubra</name>
    <name type="common">Northern red oak</name>
    <name type="synonym">Quercus borealis</name>
    <dbReference type="NCBI Taxonomy" id="3512"/>
    <lineage>
        <taxon>Eukaryota</taxon>
        <taxon>Viridiplantae</taxon>
        <taxon>Streptophyta</taxon>
        <taxon>Embryophyta</taxon>
        <taxon>Tracheophyta</taxon>
        <taxon>Spermatophyta</taxon>
        <taxon>Magnoliopsida</taxon>
        <taxon>eudicotyledons</taxon>
        <taxon>Gunneridae</taxon>
        <taxon>Pentapetalae</taxon>
        <taxon>rosids</taxon>
        <taxon>fabids</taxon>
        <taxon>Fagales</taxon>
        <taxon>Fagaceae</taxon>
        <taxon>Quercus</taxon>
    </lineage>
</organism>
<dbReference type="GO" id="GO:0009570">
    <property type="term" value="C:chloroplast stroma"/>
    <property type="evidence" value="ECO:0007669"/>
    <property type="project" value="TreeGrafter"/>
</dbReference>
<gene>
    <name evidence="3" type="ORF">RGQ29_010207</name>
</gene>
<dbReference type="AlphaFoldDB" id="A0AAN7G2H6"/>
<comment type="caution">
    <text evidence="3">The sequence shown here is derived from an EMBL/GenBank/DDBJ whole genome shotgun (WGS) entry which is preliminary data.</text>
</comment>
<dbReference type="InterPro" id="IPR016087">
    <property type="entry name" value="Chalcone_isomerase"/>
</dbReference>
<feature type="domain" description="Chalcone isomerase" evidence="2">
    <location>
        <begin position="248"/>
        <end position="344"/>
    </location>
</feature>
<evidence type="ECO:0000259" key="2">
    <source>
        <dbReference type="Pfam" id="PF16035"/>
    </source>
</evidence>
<dbReference type="Gene3D" id="3.50.70.10">
    <property type="match status" value="2"/>
</dbReference>
<dbReference type="Proteomes" id="UP001324115">
    <property type="component" value="Unassembled WGS sequence"/>
</dbReference>
<reference evidence="3 4" key="1">
    <citation type="journal article" date="2023" name="G3 (Bethesda)">
        <title>A haplotype-resolved chromosome-scale genome for Quercus rubra L. provides insights into the genetics of adaptive traits for red oak species.</title>
        <authorList>
            <person name="Kapoor B."/>
            <person name="Jenkins J."/>
            <person name="Schmutz J."/>
            <person name="Zhebentyayeva T."/>
            <person name="Kuelheim C."/>
            <person name="Coggeshall M."/>
            <person name="Heim C."/>
            <person name="Lasky J.R."/>
            <person name="Leites L."/>
            <person name="Islam-Faridi N."/>
            <person name="Romero-Severson J."/>
            <person name="DeLeo V.L."/>
            <person name="Lucas S.M."/>
            <person name="Lazic D."/>
            <person name="Gailing O."/>
            <person name="Carlson J."/>
            <person name="Staton M."/>
        </authorList>
    </citation>
    <scope>NUCLEOTIDE SEQUENCE [LARGE SCALE GENOMIC DNA]</scope>
    <source>
        <strain evidence="3">Pseudo-F2</strain>
    </source>
</reference>
<evidence type="ECO:0000256" key="1">
    <source>
        <dbReference type="ARBA" id="ARBA00007166"/>
    </source>
</evidence>
<dbReference type="InterPro" id="IPR016088">
    <property type="entry name" value="Chalcone_isomerase_3-sand"/>
</dbReference>
<protein>
    <recommendedName>
        <fullName evidence="2">Chalcone isomerase domain-containing protein</fullName>
    </recommendedName>
</protein>
<dbReference type="InterPro" id="IPR016089">
    <property type="entry name" value="Chalcone_isomerase_bundle_sf"/>
</dbReference>
<dbReference type="GO" id="GO:0005504">
    <property type="term" value="F:fatty acid binding"/>
    <property type="evidence" value="ECO:0007669"/>
    <property type="project" value="TreeGrafter"/>
</dbReference>
<proteinExistence type="inferred from homology"/>
<dbReference type="InterPro" id="IPR036298">
    <property type="entry name" value="Chalcone_isomerase_sf"/>
</dbReference>
<keyword evidence="4" id="KW-1185">Reference proteome</keyword>
<dbReference type="PANTHER" id="PTHR47284">
    <property type="entry name" value="FATTY-ACID-BINDING PROTEIN 2"/>
    <property type="match status" value="1"/>
</dbReference>
<accession>A0AAN7G2H6</accession>
<dbReference type="EMBL" id="JAXUIC010000002">
    <property type="protein sequence ID" value="KAK4600464.1"/>
    <property type="molecule type" value="Genomic_DNA"/>
</dbReference>
<evidence type="ECO:0000313" key="4">
    <source>
        <dbReference type="Proteomes" id="UP001324115"/>
    </source>
</evidence>
<name>A0AAN7G2H6_QUERU</name>
<dbReference type="Gene3D" id="1.10.890.20">
    <property type="match status" value="2"/>
</dbReference>
<dbReference type="Pfam" id="PF16035">
    <property type="entry name" value="Chalcone_2"/>
    <property type="match status" value="1"/>
</dbReference>
<dbReference type="GO" id="GO:0016872">
    <property type="term" value="F:intramolecular lyase activity"/>
    <property type="evidence" value="ECO:0007669"/>
    <property type="project" value="InterPro"/>
</dbReference>
<comment type="similarity">
    <text evidence="1">Belongs to the chalcone isomerase family.</text>
</comment>